<sequence>MATSSVFSARRRTSPGDSDDTDMSFPRCAPVRRIPSSEWEKKRPVITKLYQEEKRPLKEVMEVLEREHGFTATCVNKTSLSLKVLGVDSFCSVKMYKSRIWKWGLDKKLKSDEVLAILILRTEREAQGKISEFTIRGQPVDLDNINRYIRRNPGLVARFRAGVVPSIQTTLEVQCRTPSPTPSHHSLPPPTKEISNVEKVLNLFKDYFDSSFTNGVWNHEYNGDCVSLKPGDRSVELFERVVASFGLVNRSMMRKDEISISTLLTPAFESLKEIIASESPVFAVRTAFLLWYLHRFHKEDLLHIVMNYLAGLVPIVLGHDHPMTQIWTIIGSQGFSDHYELSTRLYSSLVPLFEERIGFANSLTTILYCDHIDCLVHHGQTAESLSVATQYRTRAEATQLRHPWLRELAILQTGIICNAKTAEGKIEEAMQCLQTLKDWDLNEEQQAGMNIQLGNYSYQMGDFSLAIECFREASHLITASQGDERIHLTCLANLESALRKSGEADEAAQVHELRLTRLSDFARETGTFANLPESCAATLSPGDSYSWDAQQVPDWHWGEDGHGSAIPTLGLT</sequence>
<dbReference type="PANTHER" id="PTHR38788">
    <property type="entry name" value="CLR5 DOMAIN-CONTAINING PROTEIN"/>
    <property type="match status" value="1"/>
</dbReference>
<protein>
    <recommendedName>
        <fullName evidence="2">Clr5 domain-containing protein</fullName>
    </recommendedName>
</protein>
<reference evidence="3" key="1">
    <citation type="journal article" date="2020" name="BMC Genomics">
        <title>Correction to: Identification and distribution of gene clusters required for synthesis of sphingolipid metabolism inhibitors in diverse species of the filamentous fungus Fusarium.</title>
        <authorList>
            <person name="Kim H.S."/>
            <person name="Lohmar J.M."/>
            <person name="Busman M."/>
            <person name="Brown D.W."/>
            <person name="Naumann T.A."/>
            <person name="Divon H.H."/>
            <person name="Lysoe E."/>
            <person name="Uhlig S."/>
            <person name="Proctor R.H."/>
        </authorList>
    </citation>
    <scope>NUCLEOTIDE SEQUENCE</scope>
    <source>
        <strain evidence="3">NRRL 45417</strain>
    </source>
</reference>
<feature type="domain" description="Clr5" evidence="2">
    <location>
        <begin position="36"/>
        <end position="107"/>
    </location>
</feature>
<dbReference type="EMBL" id="JABFAI010000011">
    <property type="protein sequence ID" value="KAF4960988.1"/>
    <property type="molecule type" value="Genomic_DNA"/>
</dbReference>
<feature type="region of interest" description="Disordered" evidence="1">
    <location>
        <begin position="1"/>
        <end position="26"/>
    </location>
</feature>
<reference evidence="3" key="2">
    <citation type="submission" date="2020-05" db="EMBL/GenBank/DDBJ databases">
        <authorList>
            <person name="Kim H.-S."/>
            <person name="Proctor R.H."/>
            <person name="Brown D.W."/>
        </authorList>
    </citation>
    <scope>NUCLEOTIDE SEQUENCE</scope>
    <source>
        <strain evidence="3">NRRL 45417</strain>
    </source>
</reference>
<dbReference type="Pfam" id="PF14420">
    <property type="entry name" value="Clr5"/>
    <property type="match status" value="1"/>
</dbReference>
<dbReference type="Proteomes" id="UP000604273">
    <property type="component" value="Unassembled WGS sequence"/>
</dbReference>
<dbReference type="OrthoDB" id="5986190at2759"/>
<name>A0A8H4TMZ7_9HYPO</name>
<comment type="caution">
    <text evidence="3">The sequence shown here is derived from an EMBL/GenBank/DDBJ whole genome shotgun (WGS) entry which is preliminary data.</text>
</comment>
<gene>
    <name evidence="3" type="ORF">FGADI_638</name>
</gene>
<evidence type="ECO:0000256" key="1">
    <source>
        <dbReference type="SAM" id="MobiDB-lite"/>
    </source>
</evidence>
<accession>A0A8H4TMZ7</accession>
<dbReference type="Gene3D" id="1.25.40.10">
    <property type="entry name" value="Tetratricopeptide repeat domain"/>
    <property type="match status" value="1"/>
</dbReference>
<dbReference type="AlphaFoldDB" id="A0A8H4TMZ7"/>
<dbReference type="SUPFAM" id="SSF48452">
    <property type="entry name" value="TPR-like"/>
    <property type="match status" value="1"/>
</dbReference>
<evidence type="ECO:0000313" key="4">
    <source>
        <dbReference type="Proteomes" id="UP000604273"/>
    </source>
</evidence>
<evidence type="ECO:0000259" key="2">
    <source>
        <dbReference type="Pfam" id="PF14420"/>
    </source>
</evidence>
<organism evidence="3 4">
    <name type="scientific">Fusarium gaditjirri</name>
    <dbReference type="NCBI Taxonomy" id="282569"/>
    <lineage>
        <taxon>Eukaryota</taxon>
        <taxon>Fungi</taxon>
        <taxon>Dikarya</taxon>
        <taxon>Ascomycota</taxon>
        <taxon>Pezizomycotina</taxon>
        <taxon>Sordariomycetes</taxon>
        <taxon>Hypocreomycetidae</taxon>
        <taxon>Hypocreales</taxon>
        <taxon>Nectriaceae</taxon>
        <taxon>Fusarium</taxon>
        <taxon>Fusarium nisikadoi species complex</taxon>
    </lineage>
</organism>
<keyword evidence="4" id="KW-1185">Reference proteome</keyword>
<dbReference type="PANTHER" id="PTHR38788:SF3">
    <property type="entry name" value="CLR5 DOMAIN-CONTAINING PROTEIN"/>
    <property type="match status" value="1"/>
</dbReference>
<proteinExistence type="predicted"/>
<dbReference type="InterPro" id="IPR011990">
    <property type="entry name" value="TPR-like_helical_dom_sf"/>
</dbReference>
<evidence type="ECO:0000313" key="3">
    <source>
        <dbReference type="EMBL" id="KAF4960988.1"/>
    </source>
</evidence>
<dbReference type="InterPro" id="IPR025676">
    <property type="entry name" value="Clr5_dom"/>
</dbReference>